<dbReference type="OrthoDB" id="2088379at2"/>
<evidence type="ECO:0000313" key="3">
    <source>
        <dbReference type="Proteomes" id="UP000284841"/>
    </source>
</evidence>
<feature type="region of interest" description="Disordered" evidence="1">
    <location>
        <begin position="41"/>
        <end position="62"/>
    </location>
</feature>
<dbReference type="EMBL" id="QRMS01000001">
    <property type="protein sequence ID" value="RHJ89925.1"/>
    <property type="molecule type" value="Genomic_DNA"/>
</dbReference>
<evidence type="ECO:0000256" key="1">
    <source>
        <dbReference type="SAM" id="MobiDB-lite"/>
    </source>
</evidence>
<dbReference type="Proteomes" id="UP000284841">
    <property type="component" value="Unassembled WGS sequence"/>
</dbReference>
<keyword evidence="3" id="KW-1185">Reference proteome</keyword>
<evidence type="ECO:0000313" key="2">
    <source>
        <dbReference type="EMBL" id="RHJ89925.1"/>
    </source>
</evidence>
<reference evidence="2 3" key="1">
    <citation type="submission" date="2018-08" db="EMBL/GenBank/DDBJ databases">
        <title>A genome reference for cultivated species of the human gut microbiota.</title>
        <authorList>
            <person name="Zou Y."/>
            <person name="Xue W."/>
            <person name="Luo G."/>
        </authorList>
    </citation>
    <scope>NUCLEOTIDE SEQUENCE [LARGE SCALE GENOMIC DNA]</scope>
    <source>
        <strain evidence="2 3">AM07-24</strain>
    </source>
</reference>
<proteinExistence type="predicted"/>
<organism evidence="2 3">
    <name type="scientific">Emergencia timonensis</name>
    <dbReference type="NCBI Taxonomy" id="1776384"/>
    <lineage>
        <taxon>Bacteria</taxon>
        <taxon>Bacillati</taxon>
        <taxon>Bacillota</taxon>
        <taxon>Clostridia</taxon>
        <taxon>Peptostreptococcales</taxon>
        <taxon>Anaerovoracaceae</taxon>
        <taxon>Emergencia</taxon>
    </lineage>
</organism>
<dbReference type="GeneID" id="83005598"/>
<dbReference type="STRING" id="1776384.GCA_900086585_03292"/>
<protein>
    <submittedName>
        <fullName evidence="2">Uncharacterized protein</fullName>
    </submittedName>
</protein>
<accession>A0A415E8K0</accession>
<name>A0A415E8K0_9FIRM</name>
<gene>
    <name evidence="2" type="ORF">DW099_05020</name>
</gene>
<sequence>MNRARILRQGAGGIFLLTFMAVFTFADYTYEDQPYVSQMASVSESEDTLEQEPSIEPPDDGEKEVAQAVLVGTVSHTEEWENNRNSFNVYCRDSGEEQWLRASDVYWSGEKFCLSAVVSGKKQPSMIKVRIEDSPYETTLRRKRGIWEGALFDNSMINRWGRDGKESLQFVFSAVIDGNHCEDMQQVTVDDLHKYWLMHRKE</sequence>
<comment type="caution">
    <text evidence="2">The sequence shown here is derived from an EMBL/GenBank/DDBJ whole genome shotgun (WGS) entry which is preliminary data.</text>
</comment>
<dbReference type="AlphaFoldDB" id="A0A415E8K0"/>
<dbReference type="RefSeq" id="WP_067540978.1">
    <property type="nucleotide sequence ID" value="NZ_AP025567.1"/>
</dbReference>